<dbReference type="EMBL" id="MRCG01000037">
    <property type="protein sequence ID" value="OKH43142.1"/>
    <property type="molecule type" value="Genomic_DNA"/>
</dbReference>
<feature type="region of interest" description="Disordered" evidence="1">
    <location>
        <begin position="57"/>
        <end position="108"/>
    </location>
</feature>
<proteinExistence type="predicted"/>
<name>A0A1U7IY00_9CYAN</name>
<dbReference type="STRING" id="549789.NIES30_25485"/>
<gene>
    <name evidence="2" type="ORF">NIES30_25485</name>
</gene>
<dbReference type="RefSeq" id="WP_073611270.1">
    <property type="nucleotide sequence ID" value="NZ_MRCG01000037.1"/>
</dbReference>
<comment type="caution">
    <text evidence="2">The sequence shown here is derived from an EMBL/GenBank/DDBJ whole genome shotgun (WGS) entry which is preliminary data.</text>
</comment>
<evidence type="ECO:0000313" key="3">
    <source>
        <dbReference type="Proteomes" id="UP000185557"/>
    </source>
</evidence>
<keyword evidence="3" id="KW-1185">Reference proteome</keyword>
<protein>
    <submittedName>
        <fullName evidence="2">Uncharacterized protein</fullName>
    </submittedName>
</protein>
<dbReference type="AlphaFoldDB" id="A0A1U7IY00"/>
<accession>A0A1U7IY00</accession>
<evidence type="ECO:0000256" key="1">
    <source>
        <dbReference type="SAM" id="MobiDB-lite"/>
    </source>
</evidence>
<sequence>MIGTSMESGVKELGRVQVAGFPVQSLHKYLDRLTQHGEVVIAEGEGAIAIHPHQPPALALEEASPPEPESVANAPATEEPEFQVQSLFDVEPFRTSHSTGQSPRIRRH</sequence>
<reference evidence="2 3" key="1">
    <citation type="submission" date="2016-11" db="EMBL/GenBank/DDBJ databases">
        <title>Draft Genome Sequences of Nine Cyanobacterial Strains from Diverse Habitats.</title>
        <authorList>
            <person name="Zhu T."/>
            <person name="Hou S."/>
            <person name="Lu X."/>
            <person name="Hess W.R."/>
        </authorList>
    </citation>
    <scope>NUCLEOTIDE SEQUENCE [LARGE SCALE GENOMIC DNA]</scope>
    <source>
        <strain evidence="2 3">NIES-30</strain>
    </source>
</reference>
<dbReference type="Proteomes" id="UP000185557">
    <property type="component" value="Unassembled WGS sequence"/>
</dbReference>
<evidence type="ECO:0000313" key="2">
    <source>
        <dbReference type="EMBL" id="OKH43142.1"/>
    </source>
</evidence>
<organism evidence="2 3">
    <name type="scientific">Phormidium tenue NIES-30</name>
    <dbReference type="NCBI Taxonomy" id="549789"/>
    <lineage>
        <taxon>Bacteria</taxon>
        <taxon>Bacillati</taxon>
        <taxon>Cyanobacteriota</taxon>
        <taxon>Cyanophyceae</taxon>
        <taxon>Oscillatoriophycideae</taxon>
        <taxon>Oscillatoriales</taxon>
        <taxon>Oscillatoriaceae</taxon>
        <taxon>Phormidium</taxon>
    </lineage>
</organism>
<feature type="compositionally biased region" description="Low complexity" evidence="1">
    <location>
        <begin position="57"/>
        <end position="76"/>
    </location>
</feature>